<evidence type="ECO:0000313" key="2">
    <source>
        <dbReference type="Proteomes" id="UP000008637"/>
    </source>
</evidence>
<evidence type="ECO:0000313" key="1">
    <source>
        <dbReference type="EMBL" id="CBY92914.1"/>
    </source>
</evidence>
<organism evidence="1 2">
    <name type="scientific">Mycoplasma haemofelis (strain Langford 1)</name>
    <name type="common">Haemobartonella felis</name>
    <dbReference type="NCBI Taxonomy" id="941640"/>
    <lineage>
        <taxon>Bacteria</taxon>
        <taxon>Bacillati</taxon>
        <taxon>Mycoplasmatota</taxon>
        <taxon>Mollicutes</taxon>
        <taxon>Mycoplasmataceae</taxon>
        <taxon>Mycoplasma</taxon>
    </lineage>
</organism>
<reference evidence="1 2" key="1">
    <citation type="journal article" date="2011" name="J. Bacteriol.">
        <title>Complete genome sequence of Mycoplasma haemofelis, a hemotropic mycoplasma.</title>
        <authorList>
            <person name="Barker E.N."/>
            <person name="Helps C.R."/>
            <person name="Peters I.R."/>
            <person name="Darby A.C."/>
            <person name="Radford A.D."/>
            <person name="Tasker S."/>
        </authorList>
    </citation>
    <scope>NUCLEOTIDE SEQUENCE [LARGE SCALE GENOMIC DNA]</scope>
    <source>
        <strain evidence="1 2">Langford 1</strain>
    </source>
</reference>
<dbReference type="HOGENOM" id="CLU_098620_3_0_14"/>
<dbReference type="AlphaFoldDB" id="E8ZIE3"/>
<dbReference type="KEGG" id="mha:HF1_09060"/>
<accession>E8ZIE3</accession>
<sequence length="200" mass="22266">MASGAGLCGAAGVGCGAYFLSENLNSHVDTTVLTSKNKTIKAHLQGDGFEVLDVNKHHDHWTTLTQKYKELSGKLDGDDSNIDESKLKGLCQEALEKDYAEGSTYDQAIKWCIVPVTITSHLQKGGYTAFTTDILNKPQHKWVVDTYDNGWDKISSLDAISKDASKLISECTKVGGKHNYEKDFYRDFVSIRQWCFTQYP</sequence>
<protein>
    <submittedName>
        <fullName evidence="1">Uncharacterized protein</fullName>
    </submittedName>
</protein>
<keyword evidence="2" id="KW-1185">Reference proteome</keyword>
<name>E8ZIE3_MYCHL</name>
<dbReference type="Proteomes" id="UP000008637">
    <property type="component" value="Chromosome"/>
</dbReference>
<dbReference type="EMBL" id="FR773153">
    <property type="protein sequence ID" value="CBY92914.1"/>
    <property type="molecule type" value="Genomic_DNA"/>
</dbReference>
<gene>
    <name evidence="1" type="ordered locus">HF1_09060</name>
</gene>
<proteinExistence type="predicted"/>